<organism evidence="2 3">
    <name type="scientific">Gnomoniopsis smithogilvyi</name>
    <dbReference type="NCBI Taxonomy" id="1191159"/>
    <lineage>
        <taxon>Eukaryota</taxon>
        <taxon>Fungi</taxon>
        <taxon>Dikarya</taxon>
        <taxon>Ascomycota</taxon>
        <taxon>Pezizomycotina</taxon>
        <taxon>Sordariomycetes</taxon>
        <taxon>Sordariomycetidae</taxon>
        <taxon>Diaporthales</taxon>
        <taxon>Gnomoniaceae</taxon>
        <taxon>Gnomoniopsis</taxon>
    </lineage>
</organism>
<dbReference type="Proteomes" id="UP001140453">
    <property type="component" value="Unassembled WGS sequence"/>
</dbReference>
<dbReference type="Gene3D" id="3.30.710.10">
    <property type="entry name" value="Potassium Channel Kv1.1, Chain A"/>
    <property type="match status" value="1"/>
</dbReference>
<keyword evidence="3" id="KW-1185">Reference proteome</keyword>
<dbReference type="InterPro" id="IPR000210">
    <property type="entry name" value="BTB/POZ_dom"/>
</dbReference>
<dbReference type="SUPFAM" id="SSF54695">
    <property type="entry name" value="POZ domain"/>
    <property type="match status" value="1"/>
</dbReference>
<dbReference type="AlphaFoldDB" id="A0A9W9CUZ7"/>
<feature type="domain" description="BTB" evidence="1">
    <location>
        <begin position="39"/>
        <end position="68"/>
    </location>
</feature>
<comment type="caution">
    <text evidence="2">The sequence shown here is derived from an EMBL/GenBank/DDBJ whole genome shotgun (WGS) entry which is preliminary data.</text>
</comment>
<evidence type="ECO:0000313" key="2">
    <source>
        <dbReference type="EMBL" id="KAJ4388052.1"/>
    </source>
</evidence>
<dbReference type="InterPro" id="IPR011333">
    <property type="entry name" value="SKP1/BTB/POZ_sf"/>
</dbReference>
<accession>A0A9W9CUZ7</accession>
<dbReference type="PROSITE" id="PS50097">
    <property type="entry name" value="BTB"/>
    <property type="match status" value="1"/>
</dbReference>
<proteinExistence type="predicted"/>
<dbReference type="Pfam" id="PF00651">
    <property type="entry name" value="BTB"/>
    <property type="match status" value="1"/>
</dbReference>
<dbReference type="OrthoDB" id="6359816at2759"/>
<sequence length="333" mass="37975">MGPKKEQYPGGQEDDEAPQYLQAGSNNDYIRLLESGDYADVRLECGDRLFDCHRPILSSNSGWFRDKFIELNQKALPLRAEPALTMDRIRTEVDPRATDKFGQPTESLIKASIRLFNLGHDFRVKNLAEFASARIGESLSLALKMICDQRLTNQQHPNGRTELQDRLRKTGFMRTFLEGLEAADWVRSQGDEEMERIRPWQMLIDFFIAGKEVLLAEPEMDLFLDADLVPSFAKSVLQTERRNGHSHSRWMRTLVAKPPEDMSKRQGPCWVCGIRVNNIKKTGGIALVNPKSMLEPKSKQTDLQFCCVQCAEKESNIGEDGLVKWEVFNAKKP</sequence>
<dbReference type="CDD" id="cd18186">
    <property type="entry name" value="BTB_POZ_ZBTB_KLHL-like"/>
    <property type="match status" value="1"/>
</dbReference>
<evidence type="ECO:0000313" key="3">
    <source>
        <dbReference type="Proteomes" id="UP001140453"/>
    </source>
</evidence>
<reference evidence="2" key="1">
    <citation type="submission" date="2022-10" db="EMBL/GenBank/DDBJ databases">
        <title>Tapping the CABI collections for fungal endophytes: first genome assemblies for Collariella, Neodidymelliopsis, Ascochyta clinopodiicola, Didymella pomorum, Didymosphaeria variabile, Neocosmospora piperis and Neocucurbitaria cava.</title>
        <authorList>
            <person name="Hill R."/>
        </authorList>
    </citation>
    <scope>NUCLEOTIDE SEQUENCE</scope>
    <source>
        <strain evidence="2">IMI 355082</strain>
    </source>
</reference>
<protein>
    <recommendedName>
        <fullName evidence="1">BTB domain-containing protein</fullName>
    </recommendedName>
</protein>
<dbReference type="EMBL" id="JAPEVB010000005">
    <property type="protein sequence ID" value="KAJ4388052.1"/>
    <property type="molecule type" value="Genomic_DNA"/>
</dbReference>
<name>A0A9W9CUZ7_9PEZI</name>
<gene>
    <name evidence="2" type="ORF">N0V93_008657</name>
</gene>
<evidence type="ECO:0000259" key="1">
    <source>
        <dbReference type="PROSITE" id="PS50097"/>
    </source>
</evidence>